<name>A0A6I2TT06_9BACT</name>
<reference evidence="1 2" key="1">
    <citation type="submission" date="2019-08" db="EMBL/GenBank/DDBJ databases">
        <title>In-depth cultivation of the pig gut microbiome towards novel bacterial diversity and tailored functional studies.</title>
        <authorList>
            <person name="Wylensek D."/>
            <person name="Hitch T.C.A."/>
            <person name="Clavel T."/>
        </authorList>
    </citation>
    <scope>NUCLEOTIDE SEQUENCE [LARGE SCALE GENOMIC DNA]</scope>
    <source>
        <strain evidence="1 2">LKV-178-WT-2C</strain>
    </source>
</reference>
<accession>A0A6I2TT06</accession>
<dbReference type="EMBL" id="VUNF01000004">
    <property type="protein sequence ID" value="MST76861.1"/>
    <property type="molecule type" value="Genomic_DNA"/>
</dbReference>
<dbReference type="RefSeq" id="WP_154480483.1">
    <property type="nucleotide sequence ID" value="NZ_VUNF01000004.1"/>
</dbReference>
<comment type="caution">
    <text evidence="1">The sequence shown here is derived from an EMBL/GenBank/DDBJ whole genome shotgun (WGS) entry which is preliminary data.</text>
</comment>
<dbReference type="AlphaFoldDB" id="A0A6I2TT06"/>
<gene>
    <name evidence="1" type="ORF">FYJ72_03975</name>
</gene>
<evidence type="ECO:0000313" key="1">
    <source>
        <dbReference type="EMBL" id="MST76861.1"/>
    </source>
</evidence>
<protein>
    <submittedName>
        <fullName evidence="1">Uncharacterized protein</fullName>
    </submittedName>
</protein>
<organism evidence="1 2">
    <name type="scientific">Segatella copri</name>
    <dbReference type="NCBI Taxonomy" id="165179"/>
    <lineage>
        <taxon>Bacteria</taxon>
        <taxon>Pseudomonadati</taxon>
        <taxon>Bacteroidota</taxon>
        <taxon>Bacteroidia</taxon>
        <taxon>Bacteroidales</taxon>
        <taxon>Prevotellaceae</taxon>
        <taxon>Segatella</taxon>
    </lineage>
</organism>
<evidence type="ECO:0000313" key="2">
    <source>
        <dbReference type="Proteomes" id="UP000450161"/>
    </source>
</evidence>
<sequence>MEFECTFNCMEGGFENNIKAPSPEVPVQVKSKPAKEPTIAIGKYDSDISALRDKYGDLFTNGLCITIDLQELLLIAPRNRRRIESFQGLVSELKKMGIELNIKSRKTK</sequence>
<dbReference type="Proteomes" id="UP000450161">
    <property type="component" value="Unassembled WGS sequence"/>
</dbReference>
<proteinExistence type="predicted"/>